<feature type="binding site" evidence="14">
    <location>
        <position position="317"/>
    </location>
    <ligand>
        <name>substrate</name>
    </ligand>
</feature>
<reference evidence="17 18" key="1">
    <citation type="submission" date="2024-01" db="EMBL/GenBank/DDBJ databases">
        <title>The complete chloroplast genome sequence of Lithospermum erythrorhizon: insights into the phylogenetic relationship among Boraginaceae species and the maternal lineages of purple gromwells.</title>
        <authorList>
            <person name="Okada T."/>
            <person name="Watanabe K."/>
        </authorList>
    </citation>
    <scope>NUCLEOTIDE SEQUENCE [LARGE SCALE GENOMIC DNA]</scope>
</reference>
<comment type="similarity">
    <text evidence="14">Belongs to the phosphofructokinase type A (PFKA) family. PPi-dependent PFK group II subfamily. Atypical ATP-dependent clade 'X' sub-subfamily.</text>
</comment>
<feature type="binding site" evidence="14">
    <location>
        <begin position="162"/>
        <end position="163"/>
    </location>
    <ligand>
        <name>ATP</name>
        <dbReference type="ChEBI" id="CHEBI:30616"/>
    </ligand>
</feature>
<feature type="binding site" evidence="14">
    <location>
        <begin position="187"/>
        <end position="190"/>
    </location>
    <ligand>
        <name>ATP</name>
        <dbReference type="ChEBI" id="CHEBI:30616"/>
    </ligand>
</feature>
<keyword evidence="17" id="KW-0650">Protein phosphatase inhibitor</keyword>
<comment type="pathway">
    <text evidence="14">Carbohydrate degradation; glycolysis; D-glyceraldehyde 3-phosphate and glycerone phosphate from D-glucose: step 3/4.</text>
</comment>
<dbReference type="PANTHER" id="PTHR15502:SF7">
    <property type="entry name" value="CALCINEURIN-BINDING PROTEIN CABIN-1"/>
    <property type="match status" value="1"/>
</dbReference>
<dbReference type="InterPro" id="IPR011990">
    <property type="entry name" value="TPR-like_helical_dom_sf"/>
</dbReference>
<comment type="activity regulation">
    <text evidence="14">Allosterically activated by AMP.</text>
</comment>
<keyword evidence="4 14" id="KW-0021">Allosteric enzyme</keyword>
<dbReference type="FunFam" id="3.40.50.450:FF:000002">
    <property type="entry name" value="ATP-dependent 6-phosphofructokinase"/>
    <property type="match status" value="1"/>
</dbReference>
<dbReference type="InterPro" id="IPR022953">
    <property type="entry name" value="ATP_PFK"/>
</dbReference>
<dbReference type="InterPro" id="IPR033053">
    <property type="entry name" value="Hir3/CABIN1"/>
</dbReference>
<keyword evidence="6 14" id="KW-0479">Metal-binding</keyword>
<keyword evidence="10 14" id="KW-0460">Magnesium</keyword>
<dbReference type="GO" id="GO:0005524">
    <property type="term" value="F:ATP binding"/>
    <property type="evidence" value="ECO:0007669"/>
    <property type="project" value="UniProtKB-KW"/>
</dbReference>
<keyword evidence="11 14" id="KW-0324">Glycolysis</keyword>
<keyword evidence="5 14" id="KW-0808">Transferase</keyword>
<evidence type="ECO:0000256" key="14">
    <source>
        <dbReference type="HAMAP-Rule" id="MF_03186"/>
    </source>
</evidence>
<feature type="compositionally biased region" description="Polar residues" evidence="15">
    <location>
        <begin position="476"/>
        <end position="485"/>
    </location>
</feature>
<evidence type="ECO:0000259" key="16">
    <source>
        <dbReference type="Pfam" id="PF00365"/>
    </source>
</evidence>
<keyword evidence="18" id="KW-1185">Reference proteome</keyword>
<dbReference type="InterPro" id="IPR035966">
    <property type="entry name" value="PKF_sf"/>
</dbReference>
<protein>
    <recommendedName>
        <fullName evidence="14">ATP-dependent 6-phosphofructokinase</fullName>
        <shortName evidence="14">ATP-PFK</shortName>
        <shortName evidence="14">Phosphofructokinase</shortName>
        <ecNumber evidence="14">2.7.1.11</ecNumber>
    </recommendedName>
    <alternativeName>
        <fullName evidence="14">Phosphohexokinase</fullName>
    </alternativeName>
</protein>
<organism evidence="17 18">
    <name type="scientific">Lithospermum erythrorhizon</name>
    <name type="common">Purple gromwell</name>
    <name type="synonym">Lithospermum officinale var. erythrorhizon</name>
    <dbReference type="NCBI Taxonomy" id="34254"/>
    <lineage>
        <taxon>Eukaryota</taxon>
        <taxon>Viridiplantae</taxon>
        <taxon>Streptophyta</taxon>
        <taxon>Embryophyta</taxon>
        <taxon>Tracheophyta</taxon>
        <taxon>Spermatophyta</taxon>
        <taxon>Magnoliopsida</taxon>
        <taxon>eudicotyledons</taxon>
        <taxon>Gunneridae</taxon>
        <taxon>Pentapetalae</taxon>
        <taxon>asterids</taxon>
        <taxon>lamiids</taxon>
        <taxon>Boraginales</taxon>
        <taxon>Boraginaceae</taxon>
        <taxon>Boraginoideae</taxon>
        <taxon>Lithospermeae</taxon>
        <taxon>Lithospermum</taxon>
    </lineage>
</organism>
<evidence type="ECO:0000256" key="10">
    <source>
        <dbReference type="ARBA" id="ARBA00022842"/>
    </source>
</evidence>
<comment type="subunit">
    <text evidence="14">Homotetramer.</text>
</comment>
<dbReference type="PANTHER" id="PTHR15502">
    <property type="entry name" value="CALCINEURIN-BINDING PROTEIN CABIN 1-RELATED"/>
    <property type="match status" value="1"/>
</dbReference>
<comment type="catalytic activity">
    <reaction evidence="13 14">
        <text>beta-D-fructose 6-phosphate + ATP = beta-D-fructose 1,6-bisphosphate + ADP + H(+)</text>
        <dbReference type="Rhea" id="RHEA:16109"/>
        <dbReference type="ChEBI" id="CHEBI:15378"/>
        <dbReference type="ChEBI" id="CHEBI:30616"/>
        <dbReference type="ChEBI" id="CHEBI:32966"/>
        <dbReference type="ChEBI" id="CHEBI:57634"/>
        <dbReference type="ChEBI" id="CHEBI:456216"/>
        <dbReference type="EC" id="2.7.1.11"/>
    </reaction>
</comment>
<evidence type="ECO:0000313" key="18">
    <source>
        <dbReference type="Proteomes" id="UP001454036"/>
    </source>
</evidence>
<dbReference type="PRINTS" id="PR00476">
    <property type="entry name" value="PHFRCTKINASE"/>
</dbReference>
<evidence type="ECO:0000313" key="17">
    <source>
        <dbReference type="EMBL" id="GAA0170912.1"/>
    </source>
</evidence>
<keyword evidence="14" id="KW-0963">Cytoplasm</keyword>
<dbReference type="NCBIfam" id="NF005301">
    <property type="entry name" value="PRK06830.1"/>
    <property type="match status" value="1"/>
</dbReference>
<sequence length="1778" mass="199445">MGSKYQMKVSEGPGGYILEDVPHLSDYILNLPTYPNPLRSNPAYSVVKQYFVDMDDTVPQKVVVHKDSPRGVHFRRAGIRQKVYFKSDEVNACIVTCGGLCPGLNTVIREIVHSLDYMYGVSKVLGIDGGYRGFYSKNTKTLTPKLVNDIHKRGGTILGTSRGGHDTMKIVDSIQDRGINQVYIIGGDGTQRGAAIIYEEIRQRGLKVSVAGIPKTIDNDIPVIDKSFGFDTAVEEAQRAINAAHVEAESAENGIGVVKLMGRYSGFIAMYATLASRDVDCCLIPESPFYLEGKGGLFEFIEKRIKENGHMVIVIAEGAGQDLLKEESERANDEKDASGNKLLQDVGHWISQKIKGHFARQGKMPLTLKYIDPTYMIRAIPSNASDNVYCTLLAQSAVHGAMAGYTGFTSGLVNGRHTYIPFNRITERQNQVVITDRMWARVLSSTNQPSFMSQEQIDESQKEDKPATQLLDDCQGGTSSNENETTCFMSQKQIDESKKEDKPPTQLLDDCQGAINDADSKTQWQQSLAPTKEAQEFHLSQSYHEGLLKLHAKDYGKAQELLEAVLKDPIVSNSQLDNTASDGHLLQLRFLVLKNLATVFLQQGPNHNENALQCYLQAVEIDTKDSVVWNQLGTLACSMGLLSVSRWAFEQGLFCSPNNWNCMEKLLEVLIAIGDEMSCLSVAELILRHWPSHSRALHVKNTIQESEPMPFAPRGVDKLEPKHVRLNFPEKRKVRDTDLDEYVESKKLKHNYEIDIEEASWVALARKLIEFLSSSTNSGSDVSRKYMSGNIKLNLQLPNFAEDSIGSVEKIKSNVTSSVEHVQGGDKTPERTCILKEKGVAATEDQPQERRSSRLESLRNRKPGREDSSFSTSKDPSKVVMRFLESFVITKTEDEACKGDTRCTSPHAGNVKKQESESNEVVSFIKNYCENRGAYHLGHFLLEEVANKGISYHAGTEKLLELEKLTRHCGQERTPECSLFLAELCYDFAVHYSGTAAMSSFTSDAAYHLCKIVESVALEYPLQRMGFALNGKDSGRDTSQEDSDIPSERDSPLSSNYPFWVRYYWLSGQLSLLNGDKVKATEELYVSLSLMTKLENVKSSSAVLLPHCKTTKKLSVDRVLHEIKILEVDILLKKTVPEMIEKGMYSDCIDILAPLLFAAKDIYLEGFCMVNKEGNEFSSVELSALDVLTRACERMERMDIEVYLSCHRRKLQILMTLFSKVFNASDTDTDTDTEIEDNRRHWYQLMAVEVKAISQCASRIMGIIRACGDPSLITIPMAVVGEIQSLLVRLMCNLVKDNFLKMSCELGMTDQSEQSQKCYFIDATIALFKLQQLNTSTSIQSQMELIVTIHNMLAEFGICCARGDGEEEEGTFLKLGIKHLLALDMKLKSVFHSSDKDLGTKQHDLQSLPDNHLAESKTEGDSDHQFNGEVAQTVGDKVRASGDDDPERLSANDISIITSPSAERIEHDCNKDDTDEYDNATQREKEHIEVPQCEAELTEDEREELELGIDTALDQCFYCLYGLNLHSDSSYEDDLAIHKNTSRGDYQTKEQCADVFQYILPYAKASSKTGLVKLRRVLRAIRKHFPHPPDELLSGNAIDKFLDDPELSEDKLSEEAGSVGFLDSIMKVIFSDPESVRQQKCPTVDGSDPYLDVYRNLYYLLALSEEIKSTDKWAGFVLTKEGEEFIAQNANLFKYDLLYNPLRLESWKRLANLYDEEVDLMLNDGSKQINVLAWRKDGMLPERVEASRRRSRRCLLMALALAKTAVEQVYVSTCSITT</sequence>
<dbReference type="GO" id="GO:0046872">
    <property type="term" value="F:metal ion binding"/>
    <property type="evidence" value="ECO:0007669"/>
    <property type="project" value="UniProtKB-KW"/>
</dbReference>
<keyword evidence="12" id="KW-0539">Nucleus</keyword>
<feature type="compositionally biased region" description="Basic and acidic residues" evidence="15">
    <location>
        <begin position="847"/>
        <end position="868"/>
    </location>
</feature>
<feature type="binding site" evidence="14">
    <location>
        <begin position="375"/>
        <end position="378"/>
    </location>
    <ligand>
        <name>substrate</name>
    </ligand>
</feature>
<comment type="caution">
    <text evidence="17">The sequence shown here is derived from an EMBL/GenBank/DDBJ whole genome shotgun (WGS) entry which is preliminary data.</text>
</comment>
<dbReference type="Proteomes" id="UP001454036">
    <property type="component" value="Unassembled WGS sequence"/>
</dbReference>
<evidence type="ECO:0000256" key="5">
    <source>
        <dbReference type="ARBA" id="ARBA00022679"/>
    </source>
</evidence>
<evidence type="ECO:0000256" key="11">
    <source>
        <dbReference type="ARBA" id="ARBA00023152"/>
    </source>
</evidence>
<evidence type="ECO:0000256" key="4">
    <source>
        <dbReference type="ARBA" id="ARBA00022533"/>
    </source>
</evidence>
<evidence type="ECO:0000256" key="8">
    <source>
        <dbReference type="ARBA" id="ARBA00022777"/>
    </source>
</evidence>
<dbReference type="GO" id="GO:0005737">
    <property type="term" value="C:cytoplasm"/>
    <property type="evidence" value="ECO:0007669"/>
    <property type="project" value="UniProtKB-SubCell"/>
</dbReference>
<feature type="binding site" evidence="14">
    <location>
        <begin position="261"/>
        <end position="263"/>
    </location>
    <ligand>
        <name>substrate</name>
    </ligand>
</feature>
<dbReference type="GO" id="GO:0031491">
    <property type="term" value="F:nucleosome binding"/>
    <property type="evidence" value="ECO:0007669"/>
    <property type="project" value="TreeGrafter"/>
</dbReference>
<dbReference type="GO" id="GO:0006325">
    <property type="term" value="P:chromatin organization"/>
    <property type="evidence" value="ECO:0007669"/>
    <property type="project" value="InterPro"/>
</dbReference>
<feature type="site" description="Important for substrate specificity; cannot use PPi as phosphoryl donor" evidence="14">
    <location>
        <position position="189"/>
    </location>
</feature>
<evidence type="ECO:0000256" key="7">
    <source>
        <dbReference type="ARBA" id="ARBA00022741"/>
    </source>
</evidence>
<comment type="function">
    <text evidence="2 14">Catalyzes the phosphorylation of D-fructose 6-phosphate to fructose 1,6-bisphosphate by ATP, the first committing step of glycolysis.</text>
</comment>
<feature type="region of interest" description="Disordered" evidence="15">
    <location>
        <begin position="1031"/>
        <end position="1052"/>
    </location>
</feature>
<dbReference type="FunFam" id="1.25.40.10:FF:000431">
    <property type="entry name" value="Tetratricopeptide repeat (TPR)-like superfamily protein"/>
    <property type="match status" value="1"/>
</dbReference>
<accession>A0AAV3R7F3</accession>
<dbReference type="GO" id="GO:0004864">
    <property type="term" value="F:protein phosphatase inhibitor activity"/>
    <property type="evidence" value="ECO:0007669"/>
    <property type="project" value="UniProtKB-KW"/>
</dbReference>
<dbReference type="GO" id="GO:0003872">
    <property type="term" value="F:6-phosphofructokinase activity"/>
    <property type="evidence" value="ECO:0007669"/>
    <property type="project" value="UniProtKB-UniRule"/>
</dbReference>
<dbReference type="Pfam" id="PF00365">
    <property type="entry name" value="PFK"/>
    <property type="match status" value="1"/>
</dbReference>
<evidence type="ECO:0000256" key="6">
    <source>
        <dbReference type="ARBA" id="ARBA00022723"/>
    </source>
</evidence>
<keyword evidence="7 14" id="KW-0547">Nucleotide-binding</keyword>
<dbReference type="SUPFAM" id="SSF48452">
    <property type="entry name" value="TPR-like"/>
    <property type="match status" value="1"/>
</dbReference>
<feature type="binding site" evidence="14">
    <location>
        <position position="99"/>
    </location>
    <ligand>
        <name>ATP</name>
        <dbReference type="ChEBI" id="CHEBI:30616"/>
    </ligand>
</feature>
<comment type="cofactor">
    <cofactor evidence="1 14">
        <name>Mg(2+)</name>
        <dbReference type="ChEBI" id="CHEBI:18420"/>
    </cofactor>
</comment>
<evidence type="ECO:0000256" key="13">
    <source>
        <dbReference type="ARBA" id="ARBA00048070"/>
    </source>
</evidence>
<dbReference type="InterPro" id="IPR012004">
    <property type="entry name" value="PyroP-dep_PFK_TP0108"/>
</dbReference>
<feature type="binding site" evidence="14">
    <location>
        <position position="188"/>
    </location>
    <ligand>
        <name>Mg(2+)</name>
        <dbReference type="ChEBI" id="CHEBI:18420"/>
        <note>catalytic</note>
    </ligand>
</feature>
<comment type="subcellular location">
    <subcellularLocation>
        <location evidence="14">Cytoplasm</location>
    </subcellularLocation>
    <subcellularLocation>
        <location evidence="3">Nucleus</location>
    </subcellularLocation>
</comment>
<evidence type="ECO:0000256" key="15">
    <source>
        <dbReference type="SAM" id="MobiDB-lite"/>
    </source>
</evidence>
<feature type="active site" description="Proton acceptor" evidence="14">
    <location>
        <position position="218"/>
    </location>
</feature>
<gene>
    <name evidence="14" type="primary">PFK</name>
    <name evidence="17" type="ORF">LIER_25070</name>
</gene>
<evidence type="ECO:0000256" key="3">
    <source>
        <dbReference type="ARBA" id="ARBA00004123"/>
    </source>
</evidence>
<feature type="binding site" evidence="14">
    <location>
        <begin position="216"/>
        <end position="218"/>
    </location>
    <ligand>
        <name>substrate</name>
    </ligand>
</feature>
<dbReference type="EC" id="2.7.1.11" evidence="14"/>
<evidence type="ECO:0000256" key="1">
    <source>
        <dbReference type="ARBA" id="ARBA00001946"/>
    </source>
</evidence>
<keyword evidence="8 14" id="KW-0418">Kinase</keyword>
<proteinExistence type="inferred from homology"/>
<name>A0AAV3R7F3_LITER</name>
<dbReference type="GO" id="GO:0005634">
    <property type="term" value="C:nucleus"/>
    <property type="evidence" value="ECO:0007669"/>
    <property type="project" value="UniProtKB-SubCell"/>
</dbReference>
<dbReference type="SUPFAM" id="SSF53784">
    <property type="entry name" value="Phosphofructokinase"/>
    <property type="match status" value="1"/>
</dbReference>
<feature type="domain" description="Phosphofructokinase" evidence="16">
    <location>
        <begin position="92"/>
        <end position="399"/>
    </location>
</feature>
<dbReference type="Gene3D" id="3.40.50.450">
    <property type="match status" value="1"/>
</dbReference>
<evidence type="ECO:0000256" key="9">
    <source>
        <dbReference type="ARBA" id="ARBA00022840"/>
    </source>
</evidence>
<evidence type="ECO:0000256" key="12">
    <source>
        <dbReference type="ARBA" id="ARBA00023242"/>
    </source>
</evidence>
<dbReference type="InterPro" id="IPR000023">
    <property type="entry name" value="Phosphofructokinase_dom"/>
</dbReference>
<keyword evidence="9 14" id="KW-0067">ATP-binding</keyword>
<dbReference type="EMBL" id="BAABME010007449">
    <property type="protein sequence ID" value="GAA0170912.1"/>
    <property type="molecule type" value="Genomic_DNA"/>
</dbReference>
<feature type="region of interest" description="Disordered" evidence="15">
    <location>
        <begin position="449"/>
        <end position="485"/>
    </location>
</feature>
<dbReference type="GO" id="GO:0006002">
    <property type="term" value="P:fructose 6-phosphate metabolic process"/>
    <property type="evidence" value="ECO:0007669"/>
    <property type="project" value="InterPro"/>
</dbReference>
<feature type="region of interest" description="Disordered" evidence="15">
    <location>
        <begin position="837"/>
        <end position="874"/>
    </location>
</feature>
<dbReference type="Gene3D" id="1.25.40.10">
    <property type="entry name" value="Tetratricopeptide repeat domain"/>
    <property type="match status" value="1"/>
</dbReference>
<evidence type="ECO:0000256" key="2">
    <source>
        <dbReference type="ARBA" id="ARBA00002659"/>
    </source>
</evidence>
<dbReference type="HAMAP" id="MF_01981">
    <property type="entry name" value="Phosphofructokinase_II_X"/>
    <property type="match status" value="1"/>
</dbReference>